<evidence type="ECO:0000313" key="2">
    <source>
        <dbReference type="EMBL" id="KHD09084.1"/>
    </source>
</evidence>
<dbReference type="EMBL" id="JSZA02000080">
    <property type="protein sequence ID" value="KHD09084.1"/>
    <property type="molecule type" value="Genomic_DNA"/>
</dbReference>
<dbReference type="InterPro" id="IPR038475">
    <property type="entry name" value="RecG_C_sf"/>
</dbReference>
<dbReference type="Proteomes" id="UP000030428">
    <property type="component" value="Unassembled WGS sequence"/>
</dbReference>
<keyword evidence="3" id="KW-1185">Reference proteome</keyword>
<organism evidence="2 3">
    <name type="scientific">Candidatus Thiomargarita nelsonii</name>
    <dbReference type="NCBI Taxonomy" id="1003181"/>
    <lineage>
        <taxon>Bacteria</taxon>
        <taxon>Pseudomonadati</taxon>
        <taxon>Pseudomonadota</taxon>
        <taxon>Gammaproteobacteria</taxon>
        <taxon>Thiotrichales</taxon>
        <taxon>Thiotrichaceae</taxon>
        <taxon>Thiomargarita</taxon>
    </lineage>
</organism>
<dbReference type="PANTHER" id="PTHR30595:SF6">
    <property type="entry name" value="SCHLAFEN ALBA-2 DOMAIN-CONTAINING PROTEIN"/>
    <property type="match status" value="1"/>
</dbReference>
<dbReference type="Gene3D" id="3.30.565.60">
    <property type="match status" value="1"/>
</dbReference>
<proteinExistence type="predicted"/>
<feature type="domain" description="Schlafen AlbA-2" evidence="1">
    <location>
        <begin position="14"/>
        <end position="145"/>
    </location>
</feature>
<dbReference type="Pfam" id="PF13749">
    <property type="entry name" value="HATPase_c_4"/>
    <property type="match status" value="1"/>
</dbReference>
<dbReference type="InterPro" id="IPR007421">
    <property type="entry name" value="Schlafen_AlbA_2_dom"/>
</dbReference>
<dbReference type="Pfam" id="PF04326">
    <property type="entry name" value="SLFN_AlbA_2"/>
    <property type="match status" value="1"/>
</dbReference>
<gene>
    <name evidence="2" type="ORF">PN36_19460</name>
</gene>
<comment type="caution">
    <text evidence="2">The sequence shown here is derived from an EMBL/GenBank/DDBJ whole genome shotgun (WGS) entry which is preliminary data.</text>
</comment>
<accession>A0A0A6PFN9</accession>
<evidence type="ECO:0000259" key="1">
    <source>
        <dbReference type="Pfam" id="PF04326"/>
    </source>
</evidence>
<sequence>MNNNIDLHELAKRESERVEWKENVADIGNVIKTIVAFANDYSNLGGGYVVCGAKEGKDVHGFQKLSYLGLTAKRMAEITGKVLTDCRSKVEPEIVPRVEELPVPDDDSKRILVFIVPATNHAHSYRSSKKDASTYYIRSGSNTIEARNGLLRQLLVRKQQIEPWDRRINPQSTFEQIDLIIFRDYLQEMGLWSSNKALEDYISDKEKLSDFTPPLAGKIGLEPTLRLKNFAILMFGKKPLDFFYGAYTIFSTYPGCDRSEPTGERQLITGTIVQQARRLIDLLNAESYTAFDKTTDTPNQVKYSSIALKEAVVNALVHRDYESDQPVRVTIFVDRIEIFSPGGLPIQVEIEKFKAGKATAYWKNQALNYLFNKLQLAQAEGQGIPTILKAMREEGCPEPIFEIAPESVTCILPAHPRHQILREIHEVETKIVLRNYTAATQCH</sequence>
<dbReference type="Gene3D" id="3.30.950.30">
    <property type="entry name" value="Schlafen, AAA domain"/>
    <property type="match status" value="1"/>
</dbReference>
<dbReference type="InterPro" id="IPR038461">
    <property type="entry name" value="Schlafen_AlbA_2_dom_sf"/>
</dbReference>
<evidence type="ECO:0000313" key="3">
    <source>
        <dbReference type="Proteomes" id="UP000030428"/>
    </source>
</evidence>
<reference evidence="2 3" key="1">
    <citation type="journal article" date="2016" name="Front. Microbiol.">
        <title>Single-Cell (Meta-)Genomics of a Dimorphic Candidatus Thiomargarita nelsonii Reveals Genomic Plasticity.</title>
        <authorList>
            <person name="Flood B.E."/>
            <person name="Fliss P."/>
            <person name="Jones D.S."/>
            <person name="Dick G.J."/>
            <person name="Jain S."/>
            <person name="Kaster A.K."/>
            <person name="Winkel M."/>
            <person name="Mussmann M."/>
            <person name="Bailey J."/>
        </authorList>
    </citation>
    <scope>NUCLEOTIDE SEQUENCE [LARGE SCALE GENOMIC DNA]</scope>
    <source>
        <strain evidence="2">Hydrate Ridge</strain>
    </source>
</reference>
<protein>
    <recommendedName>
        <fullName evidence="1">Schlafen AlbA-2 domain-containing protein</fullName>
    </recommendedName>
</protein>
<dbReference type="PANTHER" id="PTHR30595">
    <property type="entry name" value="GLPR-RELATED TRANSCRIPTIONAL REPRESSOR"/>
    <property type="match status" value="1"/>
</dbReference>
<name>A0A0A6PFN9_9GAMM</name>
<dbReference type="AlphaFoldDB" id="A0A0A6PFN9"/>